<keyword evidence="2" id="KW-1185">Reference proteome</keyword>
<gene>
    <name evidence="1" type="ORF">NM688_g2798</name>
</gene>
<protein>
    <submittedName>
        <fullName evidence="1">Uncharacterized protein</fullName>
    </submittedName>
</protein>
<sequence>MCTRNKFTDTAVHFMKVLLYDDGGVRSVDVKGKHLIDEMDDSREVSVPFVLEKVIKFASLMEGTFFDCVKKGIAGPFRGEDEEFVMKGIGIRTDIEIKVSVEFLESWVNAEEVRVKIDVPP</sequence>
<evidence type="ECO:0000313" key="1">
    <source>
        <dbReference type="EMBL" id="KAJ3555033.1"/>
    </source>
</evidence>
<reference evidence="1" key="1">
    <citation type="submission" date="2022-07" db="EMBL/GenBank/DDBJ databases">
        <title>Genome Sequence of Phlebia brevispora.</title>
        <authorList>
            <person name="Buettner E."/>
        </authorList>
    </citation>
    <scope>NUCLEOTIDE SEQUENCE</scope>
    <source>
        <strain evidence="1">MPL23</strain>
    </source>
</reference>
<name>A0ACC1T7K0_9APHY</name>
<accession>A0ACC1T7K0</accession>
<comment type="caution">
    <text evidence="1">The sequence shown here is derived from an EMBL/GenBank/DDBJ whole genome shotgun (WGS) entry which is preliminary data.</text>
</comment>
<dbReference type="EMBL" id="JANHOG010000372">
    <property type="protein sequence ID" value="KAJ3555033.1"/>
    <property type="molecule type" value="Genomic_DNA"/>
</dbReference>
<proteinExistence type="predicted"/>
<dbReference type="Proteomes" id="UP001148662">
    <property type="component" value="Unassembled WGS sequence"/>
</dbReference>
<organism evidence="1 2">
    <name type="scientific">Phlebia brevispora</name>
    <dbReference type="NCBI Taxonomy" id="194682"/>
    <lineage>
        <taxon>Eukaryota</taxon>
        <taxon>Fungi</taxon>
        <taxon>Dikarya</taxon>
        <taxon>Basidiomycota</taxon>
        <taxon>Agaricomycotina</taxon>
        <taxon>Agaricomycetes</taxon>
        <taxon>Polyporales</taxon>
        <taxon>Meruliaceae</taxon>
        <taxon>Phlebia</taxon>
    </lineage>
</organism>
<evidence type="ECO:0000313" key="2">
    <source>
        <dbReference type="Proteomes" id="UP001148662"/>
    </source>
</evidence>